<keyword evidence="2" id="KW-0238">DNA-binding</keyword>
<dbReference type="PROSITE" id="PS01124">
    <property type="entry name" value="HTH_ARAC_FAMILY_2"/>
    <property type="match status" value="1"/>
</dbReference>
<dbReference type="Pfam" id="PF12833">
    <property type="entry name" value="HTH_18"/>
    <property type="match status" value="1"/>
</dbReference>
<evidence type="ECO:0000256" key="3">
    <source>
        <dbReference type="ARBA" id="ARBA00023163"/>
    </source>
</evidence>
<dbReference type="Pfam" id="PF02311">
    <property type="entry name" value="AraC_binding"/>
    <property type="match status" value="1"/>
</dbReference>
<dbReference type="SMART" id="SM00342">
    <property type="entry name" value="HTH_ARAC"/>
    <property type="match status" value="1"/>
</dbReference>
<evidence type="ECO:0000259" key="4">
    <source>
        <dbReference type="PROSITE" id="PS01124"/>
    </source>
</evidence>
<dbReference type="CDD" id="cd02208">
    <property type="entry name" value="cupin_RmlC-like"/>
    <property type="match status" value="1"/>
</dbReference>
<dbReference type="InterPro" id="IPR018060">
    <property type="entry name" value="HTH_AraC"/>
</dbReference>
<dbReference type="AlphaFoldDB" id="A0A9D2PD95"/>
<dbReference type="Gene3D" id="2.60.120.10">
    <property type="entry name" value="Jelly Rolls"/>
    <property type="match status" value="1"/>
</dbReference>
<sequence length="326" mass="38128">MQDQFFYQMQWPRDRLFVSCYAHELFNYRYHWHDRDYELDILLRGRAEFCSGQNTYHLEENDVILINPRVWHASFALEENSMTLVLRFSDSAFSSFLGKNESLCFKLPPSCAATRDQEIYRKLRCFAAMLLSSMGQGGTYQNLFSRAAFEMLLTSLCGADHVREQTVDQNKKSQEAVEQLLEFIAGHYAEKLSLDDLARYTHYNRTYVSTLFKNTVGIKFHDYLTKVRLANAIFQLALTGKNITQIAVDSGFSDLKTFDNRFRDIFGYLPAEYRQRLNLSHLTRLNGRQQLFISPDEPVVAKKLREFMNVWQTPDQRGADRFETSI</sequence>
<dbReference type="PROSITE" id="PS00041">
    <property type="entry name" value="HTH_ARAC_FAMILY_1"/>
    <property type="match status" value="1"/>
</dbReference>
<reference evidence="5" key="2">
    <citation type="submission" date="2021-04" db="EMBL/GenBank/DDBJ databases">
        <authorList>
            <person name="Gilroy R."/>
        </authorList>
    </citation>
    <scope>NUCLEOTIDE SEQUENCE</scope>
    <source>
        <strain evidence="5">CHK183-5548</strain>
    </source>
</reference>
<dbReference type="SUPFAM" id="SSF51215">
    <property type="entry name" value="Regulatory protein AraC"/>
    <property type="match status" value="1"/>
</dbReference>
<organism evidence="5 6">
    <name type="scientific">Candidatus Lachnoclostridium pullistercoris</name>
    <dbReference type="NCBI Taxonomy" id="2838632"/>
    <lineage>
        <taxon>Bacteria</taxon>
        <taxon>Bacillati</taxon>
        <taxon>Bacillota</taxon>
        <taxon>Clostridia</taxon>
        <taxon>Lachnospirales</taxon>
        <taxon>Lachnospiraceae</taxon>
    </lineage>
</organism>
<dbReference type="InterPro" id="IPR018062">
    <property type="entry name" value="HTH_AraC-typ_CS"/>
</dbReference>
<reference evidence="5" key="1">
    <citation type="journal article" date="2021" name="PeerJ">
        <title>Extensive microbial diversity within the chicken gut microbiome revealed by metagenomics and culture.</title>
        <authorList>
            <person name="Gilroy R."/>
            <person name="Ravi A."/>
            <person name="Getino M."/>
            <person name="Pursley I."/>
            <person name="Horton D.L."/>
            <person name="Alikhan N.F."/>
            <person name="Baker D."/>
            <person name="Gharbi K."/>
            <person name="Hall N."/>
            <person name="Watson M."/>
            <person name="Adriaenssens E.M."/>
            <person name="Foster-Nyarko E."/>
            <person name="Jarju S."/>
            <person name="Secka A."/>
            <person name="Antonio M."/>
            <person name="Oren A."/>
            <person name="Chaudhuri R.R."/>
            <person name="La Ragione R."/>
            <person name="Hildebrand F."/>
            <person name="Pallen M.J."/>
        </authorList>
    </citation>
    <scope>NUCLEOTIDE SEQUENCE</scope>
    <source>
        <strain evidence="5">CHK183-5548</strain>
    </source>
</reference>
<dbReference type="PANTHER" id="PTHR43280">
    <property type="entry name" value="ARAC-FAMILY TRANSCRIPTIONAL REGULATOR"/>
    <property type="match status" value="1"/>
</dbReference>
<dbReference type="EMBL" id="DWWL01000074">
    <property type="protein sequence ID" value="HJC48640.1"/>
    <property type="molecule type" value="Genomic_DNA"/>
</dbReference>
<dbReference type="GO" id="GO:0043565">
    <property type="term" value="F:sequence-specific DNA binding"/>
    <property type="evidence" value="ECO:0007669"/>
    <property type="project" value="InterPro"/>
</dbReference>
<evidence type="ECO:0000313" key="5">
    <source>
        <dbReference type="EMBL" id="HJC48640.1"/>
    </source>
</evidence>
<dbReference type="Proteomes" id="UP000823883">
    <property type="component" value="Unassembled WGS sequence"/>
</dbReference>
<dbReference type="PANTHER" id="PTHR43280:SF2">
    <property type="entry name" value="HTH-TYPE TRANSCRIPTIONAL REGULATOR EXSA"/>
    <property type="match status" value="1"/>
</dbReference>
<evidence type="ECO:0000313" key="6">
    <source>
        <dbReference type="Proteomes" id="UP000823883"/>
    </source>
</evidence>
<accession>A0A9D2PD95</accession>
<evidence type="ECO:0000256" key="2">
    <source>
        <dbReference type="ARBA" id="ARBA00023125"/>
    </source>
</evidence>
<evidence type="ECO:0000256" key="1">
    <source>
        <dbReference type="ARBA" id="ARBA00023015"/>
    </source>
</evidence>
<keyword evidence="3" id="KW-0804">Transcription</keyword>
<feature type="domain" description="HTH araC/xylS-type" evidence="4">
    <location>
        <begin position="178"/>
        <end position="276"/>
    </location>
</feature>
<gene>
    <name evidence="5" type="ORF">IAA04_11360</name>
</gene>
<dbReference type="InterPro" id="IPR009057">
    <property type="entry name" value="Homeodomain-like_sf"/>
</dbReference>
<dbReference type="SUPFAM" id="SSF46689">
    <property type="entry name" value="Homeodomain-like"/>
    <property type="match status" value="2"/>
</dbReference>
<name>A0A9D2PD95_9FIRM</name>
<protein>
    <submittedName>
        <fullName evidence="5">AraC family transcriptional regulator</fullName>
    </submittedName>
</protein>
<dbReference type="GO" id="GO:0003700">
    <property type="term" value="F:DNA-binding transcription factor activity"/>
    <property type="evidence" value="ECO:0007669"/>
    <property type="project" value="InterPro"/>
</dbReference>
<dbReference type="InterPro" id="IPR003313">
    <property type="entry name" value="AraC-bd"/>
</dbReference>
<proteinExistence type="predicted"/>
<dbReference type="Gene3D" id="1.10.10.60">
    <property type="entry name" value="Homeodomain-like"/>
    <property type="match status" value="2"/>
</dbReference>
<keyword evidence="1" id="KW-0805">Transcription regulation</keyword>
<dbReference type="InterPro" id="IPR014710">
    <property type="entry name" value="RmlC-like_jellyroll"/>
</dbReference>
<dbReference type="InterPro" id="IPR037923">
    <property type="entry name" value="HTH-like"/>
</dbReference>
<comment type="caution">
    <text evidence="5">The sequence shown here is derived from an EMBL/GenBank/DDBJ whole genome shotgun (WGS) entry which is preliminary data.</text>
</comment>